<reference evidence="2 3" key="1">
    <citation type="submission" date="2019-12" db="EMBL/GenBank/DDBJ databases">
        <title>Draft Genome Sequences of Six Type Strains of the Genus Massilia.</title>
        <authorList>
            <person name="Miess H."/>
            <person name="Frediansyah A."/>
            <person name="Goeker M."/>
            <person name="Gross H."/>
        </authorList>
    </citation>
    <scope>NUCLEOTIDE SEQUENCE [LARGE SCALE GENOMIC DNA]</scope>
    <source>
        <strain evidence="2 3">DSM 26639</strain>
    </source>
</reference>
<name>A0ABX6FLU4_9BURK</name>
<evidence type="ECO:0000313" key="3">
    <source>
        <dbReference type="Proteomes" id="UP000437862"/>
    </source>
</evidence>
<accession>A0ABX6FLU4</accession>
<feature type="region of interest" description="Disordered" evidence="1">
    <location>
        <begin position="1"/>
        <end position="27"/>
    </location>
</feature>
<keyword evidence="3" id="KW-1185">Reference proteome</keyword>
<organism evidence="2 3">
    <name type="scientific">Pseudoduganella flava</name>
    <dbReference type="NCBI Taxonomy" id="871742"/>
    <lineage>
        <taxon>Bacteria</taxon>
        <taxon>Pseudomonadati</taxon>
        <taxon>Pseudomonadota</taxon>
        <taxon>Betaproteobacteria</taxon>
        <taxon>Burkholderiales</taxon>
        <taxon>Oxalobacteraceae</taxon>
        <taxon>Telluria group</taxon>
        <taxon>Pseudoduganella</taxon>
    </lineage>
</organism>
<gene>
    <name evidence="2" type="ORF">GO485_03025</name>
</gene>
<dbReference type="RefSeq" id="WP_158206670.1">
    <property type="nucleotide sequence ID" value="NZ_CP046904.1"/>
</dbReference>
<evidence type="ECO:0000313" key="2">
    <source>
        <dbReference type="EMBL" id="QGZ38121.1"/>
    </source>
</evidence>
<dbReference type="Proteomes" id="UP000437862">
    <property type="component" value="Chromosome"/>
</dbReference>
<feature type="compositionally biased region" description="Polar residues" evidence="1">
    <location>
        <begin position="1"/>
        <end position="10"/>
    </location>
</feature>
<dbReference type="EMBL" id="CP046904">
    <property type="protein sequence ID" value="QGZ38121.1"/>
    <property type="molecule type" value="Genomic_DNA"/>
</dbReference>
<sequence length="55" mass="5711">MPLQQASLAESGQRHVPTARRAAPHGFGRFDAVDSCGTPAVTDPLVERIPLAGSA</sequence>
<evidence type="ECO:0000256" key="1">
    <source>
        <dbReference type="SAM" id="MobiDB-lite"/>
    </source>
</evidence>
<proteinExistence type="predicted"/>
<protein>
    <submittedName>
        <fullName evidence="2">Uncharacterized protein</fullName>
    </submittedName>
</protein>